<sequence length="78" mass="8980">MEAAVGPNVDELPCPVDEITQRTPCELHIPYRNISIKQDETYLCRPIPPRYSKVEVKRVIQASRISSWTSPAETERRN</sequence>
<dbReference type="AlphaFoldDB" id="A0A0E0MMM0"/>
<dbReference type="Proteomes" id="UP000026962">
    <property type="component" value="Chromosome 12"/>
</dbReference>
<name>A0A0E0MMM0_ORYPU</name>
<organism evidence="1">
    <name type="scientific">Oryza punctata</name>
    <name type="common">Red rice</name>
    <dbReference type="NCBI Taxonomy" id="4537"/>
    <lineage>
        <taxon>Eukaryota</taxon>
        <taxon>Viridiplantae</taxon>
        <taxon>Streptophyta</taxon>
        <taxon>Embryophyta</taxon>
        <taxon>Tracheophyta</taxon>
        <taxon>Spermatophyta</taxon>
        <taxon>Magnoliopsida</taxon>
        <taxon>Liliopsida</taxon>
        <taxon>Poales</taxon>
        <taxon>Poaceae</taxon>
        <taxon>BOP clade</taxon>
        <taxon>Oryzoideae</taxon>
        <taxon>Oryzeae</taxon>
        <taxon>Oryzinae</taxon>
        <taxon>Oryza</taxon>
    </lineage>
</organism>
<dbReference type="Gramene" id="OPUNC12G11400.1">
    <property type="protein sequence ID" value="OPUNC12G11400.1"/>
    <property type="gene ID" value="OPUNC12G11400"/>
</dbReference>
<keyword evidence="2" id="KW-1185">Reference proteome</keyword>
<dbReference type="EnsemblPlants" id="OPUNC12G11400.1">
    <property type="protein sequence ID" value="OPUNC12G11400.1"/>
    <property type="gene ID" value="OPUNC12G11400"/>
</dbReference>
<proteinExistence type="predicted"/>
<protein>
    <submittedName>
        <fullName evidence="1">Uncharacterized protein</fullName>
    </submittedName>
</protein>
<evidence type="ECO:0000313" key="1">
    <source>
        <dbReference type="EnsemblPlants" id="OPUNC12G11400.1"/>
    </source>
</evidence>
<accession>A0A0E0MMM0</accession>
<evidence type="ECO:0000313" key="2">
    <source>
        <dbReference type="Proteomes" id="UP000026962"/>
    </source>
</evidence>
<reference evidence="1" key="2">
    <citation type="submission" date="2018-05" db="EMBL/GenBank/DDBJ databases">
        <title>OpunRS2 (Oryza punctata Reference Sequence Version 2).</title>
        <authorList>
            <person name="Zhang J."/>
            <person name="Kudrna D."/>
            <person name="Lee S."/>
            <person name="Talag J."/>
            <person name="Welchert J."/>
            <person name="Wing R.A."/>
        </authorList>
    </citation>
    <scope>NUCLEOTIDE SEQUENCE [LARGE SCALE GENOMIC DNA]</scope>
</reference>
<dbReference type="HOGENOM" id="CLU_2626220_0_0_1"/>
<reference evidence="1" key="1">
    <citation type="submission" date="2015-04" db="UniProtKB">
        <authorList>
            <consortium name="EnsemblPlants"/>
        </authorList>
    </citation>
    <scope>IDENTIFICATION</scope>
</reference>